<protein>
    <submittedName>
        <fullName evidence="1">Uncharacterized protein</fullName>
    </submittedName>
</protein>
<dbReference type="Proteomes" id="UP000199548">
    <property type="component" value="Unassembled WGS sequence"/>
</dbReference>
<proteinExistence type="predicted"/>
<reference evidence="1 2" key="1">
    <citation type="submission" date="2016-10" db="EMBL/GenBank/DDBJ databases">
        <authorList>
            <person name="de Groot N.N."/>
        </authorList>
    </citation>
    <scope>NUCLEOTIDE SEQUENCE [LARGE SCALE GENOMIC DNA]</scope>
    <source>
        <strain evidence="1 2">LMG 23650</strain>
    </source>
</reference>
<accession>A0A1I3S9M0</accession>
<evidence type="ECO:0000313" key="2">
    <source>
        <dbReference type="Proteomes" id="UP000199548"/>
    </source>
</evidence>
<sequence>MSTYELPGYLQSFGIPSVDDVRYETSTRGYAARGYLSDAQASLSEAWEQCVEEIDRLESLEDGWDGYGGLGIGSEAIGAARLACARFSVANLPVPDISPKSGGTIGLSWDLEDAEAYIEIGNTTFSGYLKIGNFEPALFQGAAVEISAEHLIPLLQIRLPFDAAGYTISDIKINPELIYGSAA</sequence>
<gene>
    <name evidence="1" type="ORF">SAMN05192543_108103</name>
</gene>
<keyword evidence="2" id="KW-1185">Reference proteome</keyword>
<dbReference type="EMBL" id="FOQU01000008">
    <property type="protein sequence ID" value="SFJ55514.1"/>
    <property type="molecule type" value="Genomic_DNA"/>
</dbReference>
<evidence type="ECO:0000313" key="1">
    <source>
        <dbReference type="EMBL" id="SFJ55514.1"/>
    </source>
</evidence>
<organism evidence="1 2">
    <name type="scientific">Paraburkholderia megapolitana</name>
    <dbReference type="NCBI Taxonomy" id="420953"/>
    <lineage>
        <taxon>Bacteria</taxon>
        <taxon>Pseudomonadati</taxon>
        <taxon>Pseudomonadota</taxon>
        <taxon>Betaproteobacteria</taxon>
        <taxon>Burkholderiales</taxon>
        <taxon>Burkholderiaceae</taxon>
        <taxon>Paraburkholderia</taxon>
    </lineage>
</organism>
<name>A0A1I3S9M0_9BURK</name>
<dbReference type="RefSeq" id="WP_091017109.1">
    <property type="nucleotide sequence ID" value="NZ_CP041745.1"/>
</dbReference>
<dbReference type="AlphaFoldDB" id="A0A1I3S9M0"/>